<name>A0ABP8M5G3_9BACT</name>
<evidence type="ECO:0000313" key="10">
    <source>
        <dbReference type="EMBL" id="GAA4443602.1"/>
    </source>
</evidence>
<dbReference type="RefSeq" id="WP_345031109.1">
    <property type="nucleotide sequence ID" value="NZ_BAABEY010000030.1"/>
</dbReference>
<comment type="subcellular location">
    <subcellularLocation>
        <location evidence="1">Cell outer membrane</location>
    </subcellularLocation>
</comment>
<dbReference type="EMBL" id="BAABEY010000030">
    <property type="protein sequence ID" value="GAA4443602.1"/>
    <property type="molecule type" value="Genomic_DNA"/>
</dbReference>
<feature type="signal peptide" evidence="9">
    <location>
        <begin position="1"/>
        <end position="25"/>
    </location>
</feature>
<keyword evidence="8" id="KW-0175">Coiled coil</keyword>
<evidence type="ECO:0000256" key="6">
    <source>
        <dbReference type="ARBA" id="ARBA00023136"/>
    </source>
</evidence>
<evidence type="ECO:0000256" key="2">
    <source>
        <dbReference type="ARBA" id="ARBA00007613"/>
    </source>
</evidence>
<evidence type="ECO:0000256" key="7">
    <source>
        <dbReference type="ARBA" id="ARBA00023237"/>
    </source>
</evidence>
<evidence type="ECO:0000256" key="5">
    <source>
        <dbReference type="ARBA" id="ARBA00022692"/>
    </source>
</evidence>
<keyword evidence="11" id="KW-1185">Reference proteome</keyword>
<dbReference type="Pfam" id="PF02321">
    <property type="entry name" value="OEP"/>
    <property type="match status" value="2"/>
</dbReference>
<evidence type="ECO:0000256" key="4">
    <source>
        <dbReference type="ARBA" id="ARBA00022452"/>
    </source>
</evidence>
<comment type="similarity">
    <text evidence="2">Belongs to the outer membrane factor (OMF) (TC 1.B.17) family.</text>
</comment>
<evidence type="ECO:0000256" key="9">
    <source>
        <dbReference type="SAM" id="SignalP"/>
    </source>
</evidence>
<evidence type="ECO:0000256" key="8">
    <source>
        <dbReference type="SAM" id="Coils"/>
    </source>
</evidence>
<dbReference type="SUPFAM" id="SSF56954">
    <property type="entry name" value="Outer membrane efflux proteins (OEP)"/>
    <property type="match status" value="1"/>
</dbReference>
<dbReference type="InterPro" id="IPR051906">
    <property type="entry name" value="TolC-like"/>
</dbReference>
<feature type="chain" id="PRO_5047202326" evidence="9">
    <location>
        <begin position="26"/>
        <end position="454"/>
    </location>
</feature>
<proteinExistence type="inferred from homology"/>
<keyword evidence="4" id="KW-1134">Transmembrane beta strand</keyword>
<dbReference type="Proteomes" id="UP001501508">
    <property type="component" value="Unassembled WGS sequence"/>
</dbReference>
<keyword evidence="5" id="KW-0812">Transmembrane</keyword>
<keyword evidence="3" id="KW-0813">Transport</keyword>
<dbReference type="Gene3D" id="1.20.1600.10">
    <property type="entry name" value="Outer membrane efflux proteins (OEP)"/>
    <property type="match status" value="1"/>
</dbReference>
<keyword evidence="7" id="KW-0998">Cell outer membrane</keyword>
<comment type="caution">
    <text evidence="10">The sequence shown here is derived from an EMBL/GenBank/DDBJ whole genome shotgun (WGS) entry which is preliminary data.</text>
</comment>
<evidence type="ECO:0000256" key="1">
    <source>
        <dbReference type="ARBA" id="ARBA00004442"/>
    </source>
</evidence>
<keyword evidence="9" id="KW-0732">Signal</keyword>
<keyword evidence="6" id="KW-0472">Membrane</keyword>
<dbReference type="PANTHER" id="PTHR30026:SF20">
    <property type="entry name" value="OUTER MEMBRANE PROTEIN TOLC"/>
    <property type="match status" value="1"/>
</dbReference>
<reference evidence="11" key="1">
    <citation type="journal article" date="2019" name="Int. J. Syst. Evol. Microbiol.">
        <title>The Global Catalogue of Microorganisms (GCM) 10K type strain sequencing project: providing services to taxonomists for standard genome sequencing and annotation.</title>
        <authorList>
            <consortium name="The Broad Institute Genomics Platform"/>
            <consortium name="The Broad Institute Genome Sequencing Center for Infectious Disease"/>
            <person name="Wu L."/>
            <person name="Ma J."/>
        </authorList>
    </citation>
    <scope>NUCLEOTIDE SEQUENCE [LARGE SCALE GENOMIC DNA]</scope>
    <source>
        <strain evidence="11">JCM 31920</strain>
    </source>
</reference>
<organism evidence="10 11">
    <name type="scientific">Ravibacter arvi</name>
    <dbReference type="NCBI Taxonomy" id="2051041"/>
    <lineage>
        <taxon>Bacteria</taxon>
        <taxon>Pseudomonadati</taxon>
        <taxon>Bacteroidota</taxon>
        <taxon>Cytophagia</taxon>
        <taxon>Cytophagales</taxon>
        <taxon>Spirosomataceae</taxon>
        <taxon>Ravibacter</taxon>
    </lineage>
</organism>
<sequence>MKSNFLHRFQVILLIVLASPLCEVAAQGTKSLSLAESIRLGLANSKTLKAADSKIVASDASVSDARMKQLPDLKVSGTYMQLLQPNVNLKFPMGKPSEENPSNEESGLSALKVNNAMFGSLNASLPLFSGFRIKNSIASAQYLRKAAQFEREHDREAETMNLIEAYYNLYKLQSAVRLVQENLKMAHQRVADFSNMERNGLLARNDLLKAQLQESNMELALLEAQNNEKTANYHLDIMLGLAPGTQLELDSLALDESRTVESLQDLETQALQNRNDRLALLEREEAAHLGIEIAKGEKYPALALTGGYIAAYVPHVLTVTNAVNIGLGLSYNIASLYKTEPKIRQAKAQQQQLVYAEQQLNDGIRVALFKAYQDYTEALKKSEVYARAVEQARENYRITKNKYDNALALTTDLLDADVAQLQSEINYAYAKADIQVAYNLLYQTAGILGKKVGP</sequence>
<gene>
    <name evidence="10" type="ORF">GCM10023091_32420</name>
</gene>
<accession>A0ABP8M5G3</accession>
<dbReference type="InterPro" id="IPR003423">
    <property type="entry name" value="OMP_efflux"/>
</dbReference>
<evidence type="ECO:0000256" key="3">
    <source>
        <dbReference type="ARBA" id="ARBA00022448"/>
    </source>
</evidence>
<protein>
    <submittedName>
        <fullName evidence="10">TolC family protein</fullName>
    </submittedName>
</protein>
<feature type="coiled-coil region" evidence="8">
    <location>
        <begin position="205"/>
        <end position="232"/>
    </location>
</feature>
<evidence type="ECO:0000313" key="11">
    <source>
        <dbReference type="Proteomes" id="UP001501508"/>
    </source>
</evidence>
<dbReference type="PANTHER" id="PTHR30026">
    <property type="entry name" value="OUTER MEMBRANE PROTEIN TOLC"/>
    <property type="match status" value="1"/>
</dbReference>